<dbReference type="GO" id="GO:0009103">
    <property type="term" value="P:lipopolysaccharide biosynthetic process"/>
    <property type="evidence" value="ECO:0007669"/>
    <property type="project" value="UniProtKB-KW"/>
</dbReference>
<dbReference type="Proteomes" id="UP000218387">
    <property type="component" value="Chromosome"/>
</dbReference>
<keyword evidence="6" id="KW-0441">Lipid A biosynthesis</keyword>
<evidence type="ECO:0000256" key="8">
    <source>
        <dbReference type="ARBA" id="ARBA00022985"/>
    </source>
</evidence>
<keyword evidence="15" id="KW-1185">Reference proteome</keyword>
<evidence type="ECO:0000259" key="13">
    <source>
        <dbReference type="Pfam" id="PF00892"/>
    </source>
</evidence>
<keyword evidence="5" id="KW-0997">Cell inner membrane</keyword>
<dbReference type="PANTHER" id="PTHR30561">
    <property type="entry name" value="SMR FAMILY PROTON-DEPENDENT DRUG EFFLUX TRANSPORTER SUGE"/>
    <property type="match status" value="1"/>
</dbReference>
<evidence type="ECO:0000256" key="7">
    <source>
        <dbReference type="ARBA" id="ARBA00022692"/>
    </source>
</evidence>
<feature type="transmembrane region" description="Helical" evidence="12">
    <location>
        <begin position="99"/>
        <end position="114"/>
    </location>
</feature>
<dbReference type="PANTHER" id="PTHR30561:SF9">
    <property type="entry name" value="4-AMINO-4-DEOXY-L-ARABINOSE-PHOSPHOUNDECAPRENOL FLIPPASE SUBUNIT ARNF-RELATED"/>
    <property type="match status" value="1"/>
</dbReference>
<protein>
    <submittedName>
        <fullName evidence="14">Multidrug ABC transporter</fullName>
    </submittedName>
</protein>
<evidence type="ECO:0000256" key="5">
    <source>
        <dbReference type="ARBA" id="ARBA00022519"/>
    </source>
</evidence>
<keyword evidence="8" id="KW-0448">Lipopolysaccharide biosynthesis</keyword>
<reference evidence="14 15" key="1">
    <citation type="submission" date="2018-05" db="EMBL/GenBank/DDBJ databases">
        <title>Genome comparison of Eubacterium sp.</title>
        <authorList>
            <person name="Feng Y."/>
            <person name="Sanchez-Andrea I."/>
            <person name="Stams A.J.M."/>
            <person name="De Vos W.M."/>
        </authorList>
    </citation>
    <scope>NUCLEOTIDE SEQUENCE [LARGE SCALE GENOMIC DNA]</scope>
    <source>
        <strain evidence="14 15">YI</strain>
    </source>
</reference>
<sequence>MNNMLFYTILFLVSVFISSVSQIILKKSAEVKYASLIREYLNPMVITAYTIFLASTLLTTFAYKEVPLSLGPVLEATGYIYVAVLGTLILKEKLSRRKIIGNVLIIAGIMVFALF</sequence>
<evidence type="ECO:0000256" key="2">
    <source>
        <dbReference type="ARBA" id="ARBA00007362"/>
    </source>
</evidence>
<evidence type="ECO:0000256" key="12">
    <source>
        <dbReference type="SAM" id="Phobius"/>
    </source>
</evidence>
<evidence type="ECO:0000256" key="1">
    <source>
        <dbReference type="ARBA" id="ARBA00004651"/>
    </source>
</evidence>
<comment type="similarity">
    <text evidence="2">Belongs to the EamA transporter family.</text>
</comment>
<organism evidence="14 15">
    <name type="scientific">Eubacterium maltosivorans</name>
    <dbReference type="NCBI Taxonomy" id="2041044"/>
    <lineage>
        <taxon>Bacteria</taxon>
        <taxon>Bacillati</taxon>
        <taxon>Bacillota</taxon>
        <taxon>Clostridia</taxon>
        <taxon>Eubacteriales</taxon>
        <taxon>Eubacteriaceae</taxon>
        <taxon>Eubacterium</taxon>
    </lineage>
</organism>
<dbReference type="Pfam" id="PF00892">
    <property type="entry name" value="EamA"/>
    <property type="match status" value="1"/>
</dbReference>
<keyword evidence="11 12" id="KW-0472">Membrane</keyword>
<accession>A0A4P9C3Q0</accession>
<keyword evidence="10" id="KW-0443">Lipid metabolism</keyword>
<keyword evidence="4" id="KW-0444">Lipid biosynthesis</keyword>
<dbReference type="RefSeq" id="WP_058695134.1">
    <property type="nucleotide sequence ID" value="NZ_CABJDW020000004.1"/>
</dbReference>
<evidence type="ECO:0000313" key="14">
    <source>
        <dbReference type="EMBL" id="QCT69834.1"/>
    </source>
</evidence>
<feature type="transmembrane region" description="Helical" evidence="12">
    <location>
        <begin position="69"/>
        <end position="90"/>
    </location>
</feature>
<name>A0A4P9C3Q0_EUBML</name>
<dbReference type="InterPro" id="IPR000390">
    <property type="entry name" value="Small_drug/metabolite_transptr"/>
</dbReference>
<feature type="domain" description="EamA" evidence="13">
    <location>
        <begin position="7"/>
        <end position="112"/>
    </location>
</feature>
<proteinExistence type="inferred from homology"/>
<dbReference type="Gene3D" id="1.10.3730.20">
    <property type="match status" value="1"/>
</dbReference>
<comment type="subcellular location">
    <subcellularLocation>
        <location evidence="1">Cell membrane</location>
        <topology evidence="1">Multi-pass membrane protein</topology>
    </subcellularLocation>
</comment>
<dbReference type="EMBL" id="CP029487">
    <property type="protein sequence ID" value="QCT69834.1"/>
    <property type="molecule type" value="Genomic_DNA"/>
</dbReference>
<dbReference type="GO" id="GO:0022857">
    <property type="term" value="F:transmembrane transporter activity"/>
    <property type="evidence" value="ECO:0007669"/>
    <property type="project" value="InterPro"/>
</dbReference>
<feature type="transmembrane region" description="Helical" evidence="12">
    <location>
        <begin position="6"/>
        <end position="25"/>
    </location>
</feature>
<evidence type="ECO:0000256" key="10">
    <source>
        <dbReference type="ARBA" id="ARBA00023098"/>
    </source>
</evidence>
<evidence type="ECO:0000256" key="4">
    <source>
        <dbReference type="ARBA" id="ARBA00022516"/>
    </source>
</evidence>
<dbReference type="SUPFAM" id="SSF103481">
    <property type="entry name" value="Multidrug resistance efflux transporter EmrE"/>
    <property type="match status" value="1"/>
</dbReference>
<keyword evidence="7 12" id="KW-0812">Transmembrane</keyword>
<dbReference type="KEGG" id="emt:CPZ25_000450"/>
<dbReference type="GO" id="GO:0005886">
    <property type="term" value="C:plasma membrane"/>
    <property type="evidence" value="ECO:0007669"/>
    <property type="project" value="UniProtKB-SubCell"/>
</dbReference>
<feature type="transmembrane region" description="Helical" evidence="12">
    <location>
        <begin position="46"/>
        <end position="63"/>
    </location>
</feature>
<gene>
    <name evidence="14" type="ORF">CPZ25_000450</name>
</gene>
<dbReference type="AlphaFoldDB" id="A0A4P9C3Q0"/>
<evidence type="ECO:0000256" key="9">
    <source>
        <dbReference type="ARBA" id="ARBA00022989"/>
    </source>
</evidence>
<evidence type="ECO:0000256" key="3">
    <source>
        <dbReference type="ARBA" id="ARBA00022475"/>
    </source>
</evidence>
<keyword evidence="9 12" id="KW-1133">Transmembrane helix</keyword>
<dbReference type="InterPro" id="IPR037185">
    <property type="entry name" value="EmrE-like"/>
</dbReference>
<evidence type="ECO:0000256" key="6">
    <source>
        <dbReference type="ARBA" id="ARBA00022556"/>
    </source>
</evidence>
<evidence type="ECO:0000313" key="15">
    <source>
        <dbReference type="Proteomes" id="UP000218387"/>
    </source>
</evidence>
<evidence type="ECO:0000256" key="11">
    <source>
        <dbReference type="ARBA" id="ARBA00023136"/>
    </source>
</evidence>
<dbReference type="InterPro" id="IPR000620">
    <property type="entry name" value="EamA_dom"/>
</dbReference>
<keyword evidence="3" id="KW-1003">Cell membrane</keyword>